<dbReference type="SMART" id="SM00530">
    <property type="entry name" value="HTH_XRE"/>
    <property type="match status" value="1"/>
</dbReference>
<keyword evidence="3" id="KW-1185">Reference proteome</keyword>
<dbReference type="Pfam" id="PF01381">
    <property type="entry name" value="HTH_3"/>
    <property type="match status" value="1"/>
</dbReference>
<dbReference type="OrthoDB" id="8115576at2"/>
<dbReference type="GO" id="GO:0003677">
    <property type="term" value="F:DNA binding"/>
    <property type="evidence" value="ECO:0007669"/>
    <property type="project" value="InterPro"/>
</dbReference>
<evidence type="ECO:0000313" key="3">
    <source>
        <dbReference type="Proteomes" id="UP000183988"/>
    </source>
</evidence>
<reference evidence="2 3" key="1">
    <citation type="submission" date="2016-11" db="EMBL/GenBank/DDBJ databases">
        <authorList>
            <person name="Jaros S."/>
            <person name="Januszkiewicz K."/>
            <person name="Wedrychowicz H."/>
        </authorList>
    </citation>
    <scope>NUCLEOTIDE SEQUENCE [LARGE SCALE GENOMIC DNA]</scope>
    <source>
        <strain evidence="2 3">IBRC-M 10683</strain>
    </source>
</reference>
<feature type="domain" description="HTH cro/C1-type" evidence="1">
    <location>
        <begin position="8"/>
        <end position="62"/>
    </location>
</feature>
<dbReference type="Proteomes" id="UP000183988">
    <property type="component" value="Unassembled WGS sequence"/>
</dbReference>
<dbReference type="PROSITE" id="PS50943">
    <property type="entry name" value="HTH_CROC1"/>
    <property type="match status" value="1"/>
</dbReference>
<dbReference type="SUPFAM" id="SSF47413">
    <property type="entry name" value="lambda repressor-like DNA-binding domains"/>
    <property type="match status" value="1"/>
</dbReference>
<organism evidence="2 3">
    <name type="scientific">Ornithinibacillus halophilus</name>
    <dbReference type="NCBI Taxonomy" id="930117"/>
    <lineage>
        <taxon>Bacteria</taxon>
        <taxon>Bacillati</taxon>
        <taxon>Bacillota</taxon>
        <taxon>Bacilli</taxon>
        <taxon>Bacillales</taxon>
        <taxon>Bacillaceae</taxon>
        <taxon>Ornithinibacillus</taxon>
    </lineage>
</organism>
<dbReference type="STRING" id="930117.SAMN05216225_101336"/>
<dbReference type="AlphaFoldDB" id="A0A1M5GJA1"/>
<proteinExistence type="predicted"/>
<protein>
    <submittedName>
        <fullName evidence="2">Helix-turn-helix domain-containing protein</fullName>
    </submittedName>
</protein>
<sequence length="131" mass="15713">MDAFRLRVENLLDKHGLTKKDVSERLGYSDNWFAQLLRNDELPSTEVSRKIAKLLDVSLDYLIEGKECFLDKDRKLSVEQYLQLEHLFEKHGMENPFIFQAERWPLLERDGLMFIQTFFEWQTDKNSKKQK</sequence>
<accession>A0A1M5GJA1</accession>
<evidence type="ECO:0000259" key="1">
    <source>
        <dbReference type="PROSITE" id="PS50943"/>
    </source>
</evidence>
<dbReference type="Gene3D" id="1.10.260.40">
    <property type="entry name" value="lambda repressor-like DNA-binding domains"/>
    <property type="match status" value="1"/>
</dbReference>
<evidence type="ECO:0000313" key="2">
    <source>
        <dbReference type="EMBL" id="SHG03824.1"/>
    </source>
</evidence>
<dbReference type="EMBL" id="FQVW01000013">
    <property type="protein sequence ID" value="SHG03824.1"/>
    <property type="molecule type" value="Genomic_DNA"/>
</dbReference>
<gene>
    <name evidence="2" type="ORF">SAMN05216225_101336</name>
</gene>
<dbReference type="InterPro" id="IPR001387">
    <property type="entry name" value="Cro/C1-type_HTH"/>
</dbReference>
<name>A0A1M5GJA1_9BACI</name>
<dbReference type="CDD" id="cd00093">
    <property type="entry name" value="HTH_XRE"/>
    <property type="match status" value="1"/>
</dbReference>
<dbReference type="RefSeq" id="WP_072889635.1">
    <property type="nucleotide sequence ID" value="NZ_FQVW01000013.1"/>
</dbReference>
<dbReference type="InterPro" id="IPR010982">
    <property type="entry name" value="Lambda_DNA-bd_dom_sf"/>
</dbReference>